<protein>
    <submittedName>
        <fullName evidence="2">Uncharacterized protein</fullName>
    </submittedName>
</protein>
<keyword evidence="1" id="KW-0732">Signal</keyword>
<reference evidence="3" key="2">
    <citation type="submission" date="2013-04" db="EMBL/GenBank/DDBJ databases">
        <title>Genomic mechanisms accounting for the adaptation to parasitism in nematode-trapping fungi.</title>
        <authorList>
            <person name="Ahren D.G."/>
        </authorList>
    </citation>
    <scope>NUCLEOTIDE SEQUENCE [LARGE SCALE GENOMIC DNA]</scope>
    <source>
        <strain evidence="3">CBS 200.50</strain>
    </source>
</reference>
<gene>
    <name evidence="2" type="ORF">H072_10101</name>
</gene>
<evidence type="ECO:0000256" key="1">
    <source>
        <dbReference type="SAM" id="SignalP"/>
    </source>
</evidence>
<name>S8A5L5_DACHA</name>
<feature type="chain" id="PRO_5004548270" evidence="1">
    <location>
        <begin position="25"/>
        <end position="225"/>
    </location>
</feature>
<evidence type="ECO:0000313" key="2">
    <source>
        <dbReference type="EMBL" id="EPS36391.1"/>
    </source>
</evidence>
<dbReference type="EMBL" id="AQGS01000912">
    <property type="protein sequence ID" value="EPS36391.1"/>
    <property type="molecule type" value="Genomic_DNA"/>
</dbReference>
<keyword evidence="3" id="KW-1185">Reference proteome</keyword>
<sequence length="225" mass="24458">MEARRQARYMVLSWLLFYTSRCLANIDAAAEIKIIQANETGLLGDFNTGDENPHFEERLLSSGLGFTSFLTVLDIVTTPTETITAFNGGNDQLDARITSGTTAATSPTPTGSCSLPPEVDTLCIVNRNGPCLRAAYKALQGCYQTGTFTTATNVAQYFIECKDQLGPSGCYNGFRDCLLKSLENQLNSTSTKGLSRRSLTKLGGMMVANDHQQDGIIETVSWNEI</sequence>
<dbReference type="OrthoDB" id="5328775at2759"/>
<proteinExistence type="predicted"/>
<reference evidence="2 3" key="1">
    <citation type="journal article" date="2013" name="PLoS Genet.">
        <title>Genomic mechanisms accounting for the adaptation to parasitism in nematode-trapping fungi.</title>
        <authorList>
            <person name="Meerupati T."/>
            <person name="Andersson K.M."/>
            <person name="Friman E."/>
            <person name="Kumar D."/>
            <person name="Tunlid A."/>
            <person name="Ahren D."/>
        </authorList>
    </citation>
    <scope>NUCLEOTIDE SEQUENCE [LARGE SCALE GENOMIC DNA]</scope>
    <source>
        <strain evidence="2 3">CBS 200.50</strain>
    </source>
</reference>
<evidence type="ECO:0000313" key="3">
    <source>
        <dbReference type="Proteomes" id="UP000015100"/>
    </source>
</evidence>
<organism evidence="2 3">
    <name type="scientific">Dactylellina haptotyla (strain CBS 200.50)</name>
    <name type="common">Nematode-trapping fungus</name>
    <name type="synonym">Monacrosporium haptotylum</name>
    <dbReference type="NCBI Taxonomy" id="1284197"/>
    <lineage>
        <taxon>Eukaryota</taxon>
        <taxon>Fungi</taxon>
        <taxon>Dikarya</taxon>
        <taxon>Ascomycota</taxon>
        <taxon>Pezizomycotina</taxon>
        <taxon>Orbiliomycetes</taxon>
        <taxon>Orbiliales</taxon>
        <taxon>Orbiliaceae</taxon>
        <taxon>Dactylellina</taxon>
    </lineage>
</organism>
<dbReference type="HOGENOM" id="CLU_1229889_0_0_1"/>
<comment type="caution">
    <text evidence="2">The sequence shown here is derived from an EMBL/GenBank/DDBJ whole genome shotgun (WGS) entry which is preliminary data.</text>
</comment>
<feature type="signal peptide" evidence="1">
    <location>
        <begin position="1"/>
        <end position="24"/>
    </location>
</feature>
<dbReference type="Proteomes" id="UP000015100">
    <property type="component" value="Unassembled WGS sequence"/>
</dbReference>
<dbReference type="AlphaFoldDB" id="S8A5L5"/>
<accession>S8A5L5</accession>
<dbReference type="OMA" id="SITFRAR"/>